<protein>
    <submittedName>
        <fullName evidence="1">Uncharacterized protein</fullName>
    </submittedName>
</protein>
<evidence type="ECO:0000313" key="2">
    <source>
        <dbReference type="Proteomes" id="UP000256970"/>
    </source>
</evidence>
<dbReference type="EMBL" id="FNXT01000806">
    <property type="protein sequence ID" value="SZX67619.1"/>
    <property type="molecule type" value="Genomic_DNA"/>
</dbReference>
<keyword evidence="2" id="KW-1185">Reference proteome</keyword>
<organism evidence="1 2">
    <name type="scientific">Tetradesmus obliquus</name>
    <name type="common">Green alga</name>
    <name type="synonym">Acutodesmus obliquus</name>
    <dbReference type="NCBI Taxonomy" id="3088"/>
    <lineage>
        <taxon>Eukaryota</taxon>
        <taxon>Viridiplantae</taxon>
        <taxon>Chlorophyta</taxon>
        <taxon>core chlorophytes</taxon>
        <taxon>Chlorophyceae</taxon>
        <taxon>CS clade</taxon>
        <taxon>Sphaeropleales</taxon>
        <taxon>Scenedesmaceae</taxon>
        <taxon>Tetradesmus</taxon>
    </lineage>
</organism>
<accession>A0A383VS10</accession>
<evidence type="ECO:0000313" key="1">
    <source>
        <dbReference type="EMBL" id="SZX67619.1"/>
    </source>
</evidence>
<name>A0A383VS10_TETOB</name>
<reference evidence="1 2" key="1">
    <citation type="submission" date="2016-10" db="EMBL/GenBank/DDBJ databases">
        <authorList>
            <person name="Cai Z."/>
        </authorList>
    </citation>
    <scope>NUCLEOTIDE SEQUENCE [LARGE SCALE GENOMIC DNA]</scope>
</reference>
<dbReference type="OrthoDB" id="566476at2759"/>
<dbReference type="PANTHER" id="PTHR37197">
    <property type="entry name" value="F19K23.17 PROTEIN"/>
    <property type="match status" value="1"/>
</dbReference>
<gene>
    <name evidence="1" type="ORF">BQ4739_LOCUS7999</name>
</gene>
<proteinExistence type="predicted"/>
<dbReference type="Proteomes" id="UP000256970">
    <property type="component" value="Unassembled WGS sequence"/>
</dbReference>
<sequence>MCCGARVAALRPVLACPRPACKAMTRHSSRCRALPTSPLVRELPTQVAETFYVVQDPALFNTSYSDALLRFVDAAILAYECGMNEDSLRHELKVYKQSLEQQVAPPGMALNEDGCMLGAKIVWITLMETRSVRRWAAYNPVTDDTLHAWCGFVSMIVDSYLNRQMSWFPIERLQLELQAMQDLCVPPHDVVEWARIVYTVLEKVHPQFSKE</sequence>
<dbReference type="Pfam" id="PF25286">
    <property type="entry name" value="DUF7876"/>
    <property type="match status" value="1"/>
</dbReference>
<dbReference type="InterPro" id="IPR057198">
    <property type="entry name" value="DUF7876"/>
</dbReference>
<dbReference type="AlphaFoldDB" id="A0A383VS10"/>
<dbReference type="PANTHER" id="PTHR37197:SF2">
    <property type="entry name" value="F19K23.17 PROTEIN"/>
    <property type="match status" value="1"/>
</dbReference>